<comment type="caution">
    <text evidence="2">The sequence shown here is derived from an EMBL/GenBank/DDBJ whole genome shotgun (WGS) entry which is preliminary data.</text>
</comment>
<dbReference type="EMBL" id="BGPR01003283">
    <property type="protein sequence ID" value="GBM86078.1"/>
    <property type="molecule type" value="Genomic_DNA"/>
</dbReference>
<gene>
    <name evidence="2" type="ORF">AVEN_3904_1</name>
</gene>
<keyword evidence="1" id="KW-1133">Transmembrane helix</keyword>
<sequence length="121" mass="13781">MKTAIVSSNSNLQPVIPVCLSPSLFNSTNTTLLNSLPRNRISSLDPPFRYQVPPTHFLNMFLFIETLLLTLSTLYFLREDYALPVSLMSRGIRKRFLDHPSPPPNDRIDRSETNLATDIFT</sequence>
<evidence type="ECO:0000313" key="3">
    <source>
        <dbReference type="Proteomes" id="UP000499080"/>
    </source>
</evidence>
<evidence type="ECO:0000256" key="1">
    <source>
        <dbReference type="SAM" id="Phobius"/>
    </source>
</evidence>
<reference evidence="2 3" key="1">
    <citation type="journal article" date="2019" name="Sci. Rep.">
        <title>Orb-weaving spider Araneus ventricosus genome elucidates the spidroin gene catalogue.</title>
        <authorList>
            <person name="Kono N."/>
            <person name="Nakamura H."/>
            <person name="Ohtoshi R."/>
            <person name="Moran D.A.P."/>
            <person name="Shinohara A."/>
            <person name="Yoshida Y."/>
            <person name="Fujiwara M."/>
            <person name="Mori M."/>
            <person name="Tomita M."/>
            <person name="Arakawa K."/>
        </authorList>
    </citation>
    <scope>NUCLEOTIDE SEQUENCE [LARGE SCALE GENOMIC DNA]</scope>
</reference>
<organism evidence="2 3">
    <name type="scientific">Araneus ventricosus</name>
    <name type="common">Orbweaver spider</name>
    <name type="synonym">Epeira ventricosa</name>
    <dbReference type="NCBI Taxonomy" id="182803"/>
    <lineage>
        <taxon>Eukaryota</taxon>
        <taxon>Metazoa</taxon>
        <taxon>Ecdysozoa</taxon>
        <taxon>Arthropoda</taxon>
        <taxon>Chelicerata</taxon>
        <taxon>Arachnida</taxon>
        <taxon>Araneae</taxon>
        <taxon>Araneomorphae</taxon>
        <taxon>Entelegynae</taxon>
        <taxon>Araneoidea</taxon>
        <taxon>Araneidae</taxon>
        <taxon>Araneus</taxon>
    </lineage>
</organism>
<protein>
    <submittedName>
        <fullName evidence="2">Uncharacterized protein</fullName>
    </submittedName>
</protein>
<name>A0A4Y2J9T0_ARAVE</name>
<feature type="transmembrane region" description="Helical" evidence="1">
    <location>
        <begin position="57"/>
        <end position="77"/>
    </location>
</feature>
<keyword evidence="1" id="KW-0472">Membrane</keyword>
<proteinExistence type="predicted"/>
<dbReference type="AlphaFoldDB" id="A0A4Y2J9T0"/>
<keyword evidence="3" id="KW-1185">Reference proteome</keyword>
<evidence type="ECO:0000313" key="2">
    <source>
        <dbReference type="EMBL" id="GBM86078.1"/>
    </source>
</evidence>
<dbReference type="Proteomes" id="UP000499080">
    <property type="component" value="Unassembled WGS sequence"/>
</dbReference>
<accession>A0A4Y2J9T0</accession>
<keyword evidence="1" id="KW-0812">Transmembrane</keyword>